<proteinExistence type="predicted"/>
<keyword evidence="1" id="KW-0812">Transmembrane</keyword>
<dbReference type="AlphaFoldDB" id="A0A3B0RUB2"/>
<feature type="transmembrane region" description="Helical" evidence="1">
    <location>
        <begin position="81"/>
        <end position="100"/>
    </location>
</feature>
<dbReference type="EMBL" id="UOEK01000082">
    <property type="protein sequence ID" value="VAV95777.1"/>
    <property type="molecule type" value="Genomic_DNA"/>
</dbReference>
<sequence length="138" mass="14543">MLPRPVSLDVVGSALRVVGYVVAGAGLLLAGWVLLTGYEYDPNLRAGVLALPVVGLLLVAVGQKVGDYTPRFPLSGIQRGVVAIGTFFFVVGLVTVGRGGEDRNSEFTGSGVPWLVVGAGLFVGLAAYIWWSRRKTKL</sequence>
<organism evidence="2">
    <name type="scientific">hydrothermal vent metagenome</name>
    <dbReference type="NCBI Taxonomy" id="652676"/>
    <lineage>
        <taxon>unclassified sequences</taxon>
        <taxon>metagenomes</taxon>
        <taxon>ecological metagenomes</taxon>
    </lineage>
</organism>
<keyword evidence="1" id="KW-1133">Transmembrane helix</keyword>
<accession>A0A3B0RUB2</accession>
<feature type="transmembrane region" description="Helical" evidence="1">
    <location>
        <begin position="17"/>
        <end position="38"/>
    </location>
</feature>
<feature type="transmembrane region" description="Helical" evidence="1">
    <location>
        <begin position="112"/>
        <end position="131"/>
    </location>
</feature>
<protein>
    <submittedName>
        <fullName evidence="2">Uncharacterized protein</fullName>
    </submittedName>
</protein>
<keyword evidence="1" id="KW-0472">Membrane</keyword>
<evidence type="ECO:0000313" key="2">
    <source>
        <dbReference type="EMBL" id="VAV95777.1"/>
    </source>
</evidence>
<name>A0A3B0RUB2_9ZZZZ</name>
<evidence type="ECO:0000256" key="1">
    <source>
        <dbReference type="SAM" id="Phobius"/>
    </source>
</evidence>
<gene>
    <name evidence="2" type="ORF">MNBD_ACTINO02-1259</name>
</gene>
<reference evidence="2" key="1">
    <citation type="submission" date="2018-06" db="EMBL/GenBank/DDBJ databases">
        <authorList>
            <person name="Zhirakovskaya E."/>
        </authorList>
    </citation>
    <scope>NUCLEOTIDE SEQUENCE</scope>
</reference>
<feature type="transmembrane region" description="Helical" evidence="1">
    <location>
        <begin position="44"/>
        <end position="61"/>
    </location>
</feature>